<sequence>MTKFIYKSNLRRERMPEWLKYITDYTLEEFNSLFPIGLKFDFEMLEWSIKDDLRMLGKDNVTTELVADEGQTVIFIKRSGHTLVSIYFK</sequence>
<evidence type="ECO:0000313" key="4">
    <source>
        <dbReference type="Proteomes" id="UP000284689"/>
    </source>
</evidence>
<reference evidence="1 3" key="1">
    <citation type="submission" date="2015-09" db="EMBL/GenBank/DDBJ databases">
        <authorList>
            <consortium name="Pathogen Informatics"/>
        </authorList>
    </citation>
    <scope>NUCLEOTIDE SEQUENCE [LARGE SCALE GENOMIC DNA]</scope>
    <source>
        <strain evidence="1 3">2789STDY5834880</strain>
    </source>
</reference>
<dbReference type="AlphaFoldDB" id="A0A174KPU2"/>
<evidence type="ECO:0000313" key="3">
    <source>
        <dbReference type="Proteomes" id="UP000095657"/>
    </source>
</evidence>
<dbReference type="Proteomes" id="UP000095657">
    <property type="component" value="Unassembled WGS sequence"/>
</dbReference>
<dbReference type="EMBL" id="CZAI01000003">
    <property type="protein sequence ID" value="CUP14012.1"/>
    <property type="molecule type" value="Genomic_DNA"/>
</dbReference>
<protein>
    <submittedName>
        <fullName evidence="1">Uncharacterized protein</fullName>
    </submittedName>
</protein>
<dbReference type="EMBL" id="QSJD01000021">
    <property type="protein sequence ID" value="RHD46760.1"/>
    <property type="molecule type" value="Genomic_DNA"/>
</dbReference>
<gene>
    <name evidence="2" type="ORF">DW794_13605</name>
    <name evidence="1" type="ORF">ERS852494_01594</name>
</gene>
<name>A0A174KPU2_9BACE</name>
<accession>A0A174KPU2</accession>
<dbReference type="Proteomes" id="UP000284689">
    <property type="component" value="Unassembled WGS sequence"/>
</dbReference>
<organism evidence="1 3">
    <name type="scientific">Bacteroides caccae</name>
    <dbReference type="NCBI Taxonomy" id="47678"/>
    <lineage>
        <taxon>Bacteria</taxon>
        <taxon>Pseudomonadati</taxon>
        <taxon>Bacteroidota</taxon>
        <taxon>Bacteroidia</taxon>
        <taxon>Bacteroidales</taxon>
        <taxon>Bacteroidaceae</taxon>
        <taxon>Bacteroides</taxon>
    </lineage>
</organism>
<dbReference type="KEGG" id="bcac:CGC64_12810"/>
<evidence type="ECO:0000313" key="1">
    <source>
        <dbReference type="EMBL" id="CUP14012.1"/>
    </source>
</evidence>
<dbReference type="RefSeq" id="WP_005676047.1">
    <property type="nucleotide sequence ID" value="NZ_CP022412.2"/>
</dbReference>
<evidence type="ECO:0000313" key="2">
    <source>
        <dbReference type="EMBL" id="RHD46760.1"/>
    </source>
</evidence>
<reference evidence="2 4" key="2">
    <citation type="submission" date="2018-08" db="EMBL/GenBank/DDBJ databases">
        <title>A genome reference for cultivated species of the human gut microbiota.</title>
        <authorList>
            <person name="Zou Y."/>
            <person name="Xue W."/>
            <person name="Luo G."/>
        </authorList>
    </citation>
    <scope>NUCLEOTIDE SEQUENCE [LARGE SCALE GENOMIC DNA]</scope>
    <source>
        <strain evidence="2 4">AM31-16AC</strain>
    </source>
</reference>
<dbReference type="STRING" id="47678.ERS852494_01594"/>
<proteinExistence type="predicted"/>